<dbReference type="STRING" id="1121321.SAMN04488530_14710"/>
<gene>
    <name evidence="17" type="ORF">SAMN04488530_14710</name>
</gene>
<keyword evidence="11" id="KW-0961">Cell wall biogenesis/degradation</keyword>
<feature type="binding site" evidence="14">
    <location>
        <position position="235"/>
    </location>
    <ligand>
        <name>substrate</name>
    </ligand>
</feature>
<comment type="similarity">
    <text evidence="3 15">Belongs to the peptidase S11 family.</text>
</comment>
<dbReference type="PANTHER" id="PTHR21581">
    <property type="entry name" value="D-ALANYL-D-ALANINE CARBOXYPEPTIDASE"/>
    <property type="match status" value="1"/>
</dbReference>
<dbReference type="SUPFAM" id="SSF69189">
    <property type="entry name" value="Penicillin-binding protein associated domain"/>
    <property type="match status" value="1"/>
</dbReference>
<dbReference type="EMBL" id="FQWX01000047">
    <property type="protein sequence ID" value="SHH42448.1"/>
    <property type="molecule type" value="Genomic_DNA"/>
</dbReference>
<comment type="pathway">
    <text evidence="2">Cell wall biogenesis; peptidoglycan biosynthesis.</text>
</comment>
<evidence type="ECO:0000256" key="10">
    <source>
        <dbReference type="ARBA" id="ARBA00022984"/>
    </source>
</evidence>
<dbReference type="Pfam" id="PF00768">
    <property type="entry name" value="Peptidase_S11"/>
    <property type="match status" value="1"/>
</dbReference>
<dbReference type="Gene3D" id="2.60.410.10">
    <property type="entry name" value="D-Ala-D-Ala carboxypeptidase, C-terminal domain"/>
    <property type="match status" value="1"/>
</dbReference>
<feature type="active site" description="Proton acceptor" evidence="13">
    <location>
        <position position="63"/>
    </location>
</feature>
<dbReference type="InterPro" id="IPR001967">
    <property type="entry name" value="Peptidase_S11_N"/>
</dbReference>
<dbReference type="InterPro" id="IPR037167">
    <property type="entry name" value="Peptidase_S11_C_sf"/>
</dbReference>
<dbReference type="GO" id="GO:0071555">
    <property type="term" value="P:cell wall organization"/>
    <property type="evidence" value="ECO:0007669"/>
    <property type="project" value="UniProtKB-KW"/>
</dbReference>
<dbReference type="GO" id="GO:0006508">
    <property type="term" value="P:proteolysis"/>
    <property type="evidence" value="ECO:0007669"/>
    <property type="project" value="UniProtKB-KW"/>
</dbReference>
<evidence type="ECO:0000256" key="15">
    <source>
        <dbReference type="RuleBase" id="RU004016"/>
    </source>
</evidence>
<evidence type="ECO:0000256" key="9">
    <source>
        <dbReference type="ARBA" id="ARBA00022960"/>
    </source>
</evidence>
<dbReference type="RefSeq" id="WP_073127563.1">
    <property type="nucleotide sequence ID" value="NZ_BAABCH010000073.1"/>
</dbReference>
<name>A0A1M5SW27_9FIRM</name>
<evidence type="ECO:0000256" key="12">
    <source>
        <dbReference type="ARBA" id="ARBA00034000"/>
    </source>
</evidence>
<dbReference type="GO" id="GO:0009002">
    <property type="term" value="F:serine-type D-Ala-D-Ala carboxypeptidase activity"/>
    <property type="evidence" value="ECO:0007669"/>
    <property type="project" value="UniProtKB-EC"/>
</dbReference>
<dbReference type="GO" id="GO:0009252">
    <property type="term" value="P:peptidoglycan biosynthetic process"/>
    <property type="evidence" value="ECO:0007669"/>
    <property type="project" value="UniProtKB-UniPathway"/>
</dbReference>
<dbReference type="InterPro" id="IPR018044">
    <property type="entry name" value="Peptidase_S11"/>
</dbReference>
<keyword evidence="6" id="KW-0645">Protease</keyword>
<feature type="active site" evidence="13">
    <location>
        <position position="120"/>
    </location>
</feature>
<proteinExistence type="inferred from homology"/>
<keyword evidence="8" id="KW-0378">Hydrolase</keyword>
<evidence type="ECO:0000313" key="17">
    <source>
        <dbReference type="EMBL" id="SHH42448.1"/>
    </source>
</evidence>
<keyword evidence="5 17" id="KW-0121">Carboxypeptidase</keyword>
<dbReference type="Gene3D" id="3.40.710.10">
    <property type="entry name" value="DD-peptidase/beta-lactamase superfamily"/>
    <property type="match status" value="1"/>
</dbReference>
<evidence type="ECO:0000256" key="14">
    <source>
        <dbReference type="PIRSR" id="PIRSR618044-2"/>
    </source>
</evidence>
<dbReference type="Proteomes" id="UP000243255">
    <property type="component" value="Unassembled WGS sequence"/>
</dbReference>
<dbReference type="OrthoDB" id="1701915at2"/>
<evidence type="ECO:0000256" key="2">
    <source>
        <dbReference type="ARBA" id="ARBA00004752"/>
    </source>
</evidence>
<accession>A0A1M5SW27</accession>
<dbReference type="PRINTS" id="PR00725">
    <property type="entry name" value="DADACBPTASE1"/>
</dbReference>
<evidence type="ECO:0000256" key="8">
    <source>
        <dbReference type="ARBA" id="ARBA00022801"/>
    </source>
</evidence>
<keyword evidence="9" id="KW-0133">Cell shape</keyword>
<evidence type="ECO:0000256" key="1">
    <source>
        <dbReference type="ARBA" id="ARBA00003217"/>
    </source>
</evidence>
<evidence type="ECO:0000256" key="11">
    <source>
        <dbReference type="ARBA" id="ARBA00023316"/>
    </source>
</evidence>
<evidence type="ECO:0000259" key="16">
    <source>
        <dbReference type="SMART" id="SM00936"/>
    </source>
</evidence>
<dbReference type="InterPro" id="IPR012907">
    <property type="entry name" value="Peptidase_S11_C"/>
</dbReference>
<evidence type="ECO:0000256" key="5">
    <source>
        <dbReference type="ARBA" id="ARBA00022645"/>
    </source>
</evidence>
<sequence length="402" mass="45050">MIKLKKLIIFITILVIVTPGYSYAHNNILNEHSKSAILIDQDTNRVLYEKQADEKRPIASLTKMMTFLIAIEAIKDQKVNGDDLVEIDKQIAAIKGSTCHLEIGEKVELKELMKGLMLVSGNDAAMAIAKHIGGSEEGFVKLMNENAKKIGLNNTYFINTNGLPVYDTKNPELDPKENQSTARDVAILGKYMFDNYQEEVTEVTAMHTYSNEMRHCTYNNTNPLLVEVSGVDGIKTGYTDRAGYCLAFSMEVSQDNNNAKDHRLLGVVLGTGNKNDRKIAAESILKYGKDEFHMEKIAQKGQIIGKEKVQDIDGLELELKAGDDIYAVLSKNEIFTPKIEVQSEKIKYPIRDGDEVGIVKYYNDSGEFIQSGKLLNSGDTKKLPIKTKTKILYKYICNLFNK</sequence>
<organism evidence="17 18">
    <name type="scientific">Asaccharospora irregularis DSM 2635</name>
    <dbReference type="NCBI Taxonomy" id="1121321"/>
    <lineage>
        <taxon>Bacteria</taxon>
        <taxon>Bacillati</taxon>
        <taxon>Bacillota</taxon>
        <taxon>Clostridia</taxon>
        <taxon>Peptostreptococcales</taxon>
        <taxon>Peptostreptococcaceae</taxon>
        <taxon>Asaccharospora</taxon>
    </lineage>
</organism>
<protein>
    <recommendedName>
        <fullName evidence="4">serine-type D-Ala-D-Ala carboxypeptidase</fullName>
        <ecNumber evidence="4">3.4.16.4</ecNumber>
    </recommendedName>
</protein>
<dbReference type="PANTHER" id="PTHR21581:SF6">
    <property type="entry name" value="TRAFFICKING PROTEIN PARTICLE COMPLEX SUBUNIT 12"/>
    <property type="match status" value="1"/>
</dbReference>
<feature type="domain" description="Peptidase S11 D-Ala-D-Ala carboxypeptidase A C-terminal" evidence="16">
    <location>
        <begin position="292"/>
        <end position="382"/>
    </location>
</feature>
<keyword evidence="7" id="KW-0732">Signal</keyword>
<evidence type="ECO:0000256" key="6">
    <source>
        <dbReference type="ARBA" id="ARBA00022670"/>
    </source>
</evidence>
<comment type="catalytic activity">
    <reaction evidence="12">
        <text>Preferential cleavage: (Ac)2-L-Lys-D-Ala-|-D-Ala. Also transpeptidation of peptidyl-alanyl moieties that are N-acyl substituents of D-alanine.</text>
        <dbReference type="EC" id="3.4.16.4"/>
    </reaction>
</comment>
<dbReference type="Pfam" id="PF07943">
    <property type="entry name" value="PBP5_C"/>
    <property type="match status" value="1"/>
</dbReference>
<evidence type="ECO:0000313" key="18">
    <source>
        <dbReference type="Proteomes" id="UP000243255"/>
    </source>
</evidence>
<dbReference type="EC" id="3.4.16.4" evidence="4"/>
<evidence type="ECO:0000256" key="13">
    <source>
        <dbReference type="PIRSR" id="PIRSR618044-1"/>
    </source>
</evidence>
<keyword evidence="18" id="KW-1185">Reference proteome</keyword>
<dbReference type="UniPathway" id="UPA00219"/>
<dbReference type="SUPFAM" id="SSF56601">
    <property type="entry name" value="beta-lactamase/transpeptidase-like"/>
    <property type="match status" value="1"/>
</dbReference>
<evidence type="ECO:0000256" key="7">
    <source>
        <dbReference type="ARBA" id="ARBA00022729"/>
    </source>
</evidence>
<reference evidence="17" key="1">
    <citation type="submission" date="2016-11" db="EMBL/GenBank/DDBJ databases">
        <authorList>
            <person name="Jaros S."/>
            <person name="Januszkiewicz K."/>
            <person name="Wedrychowicz H."/>
        </authorList>
    </citation>
    <scope>NUCLEOTIDE SEQUENCE [LARGE SCALE GENOMIC DNA]</scope>
    <source>
        <strain evidence="17">DSM 2635</strain>
    </source>
</reference>
<dbReference type="InterPro" id="IPR012338">
    <property type="entry name" value="Beta-lactam/transpept-like"/>
</dbReference>
<dbReference type="SMART" id="SM00936">
    <property type="entry name" value="PBP5_C"/>
    <property type="match status" value="1"/>
</dbReference>
<evidence type="ECO:0000256" key="3">
    <source>
        <dbReference type="ARBA" id="ARBA00007164"/>
    </source>
</evidence>
<evidence type="ECO:0000256" key="4">
    <source>
        <dbReference type="ARBA" id="ARBA00012448"/>
    </source>
</evidence>
<dbReference type="GO" id="GO:0008360">
    <property type="term" value="P:regulation of cell shape"/>
    <property type="evidence" value="ECO:0007669"/>
    <property type="project" value="UniProtKB-KW"/>
</dbReference>
<dbReference type="AlphaFoldDB" id="A0A1M5SW27"/>
<keyword evidence="10" id="KW-0573">Peptidoglycan synthesis</keyword>
<comment type="function">
    <text evidence="1">Removes C-terminal D-alanyl residues from sugar-peptide cell wall precursors.</text>
</comment>
<feature type="active site" description="Acyl-ester intermediate" evidence="13">
    <location>
        <position position="60"/>
    </location>
</feature>
<dbReference type="InterPro" id="IPR015956">
    <property type="entry name" value="Peniciliin-bd_prot_C_sf"/>
</dbReference>